<name>A0A8H5HX35_9AGAR</name>
<dbReference type="InterPro" id="IPR006093">
    <property type="entry name" value="Oxy_OxRdtase_FAD_BS"/>
</dbReference>
<dbReference type="PROSITE" id="PS00862">
    <property type="entry name" value="OX2_COVAL_FAD"/>
    <property type="match status" value="1"/>
</dbReference>
<organism evidence="8 9">
    <name type="scientific">Collybiopsis confluens</name>
    <dbReference type="NCBI Taxonomy" id="2823264"/>
    <lineage>
        <taxon>Eukaryota</taxon>
        <taxon>Fungi</taxon>
        <taxon>Dikarya</taxon>
        <taxon>Basidiomycota</taxon>
        <taxon>Agaricomycotina</taxon>
        <taxon>Agaricomycetes</taxon>
        <taxon>Agaricomycetidae</taxon>
        <taxon>Agaricales</taxon>
        <taxon>Marasmiineae</taxon>
        <taxon>Omphalotaceae</taxon>
        <taxon>Collybiopsis</taxon>
    </lineage>
</organism>
<accession>A0A8H5HX35</accession>
<feature type="signal peptide" evidence="6">
    <location>
        <begin position="1"/>
        <end position="22"/>
    </location>
</feature>
<keyword evidence="5" id="KW-0560">Oxidoreductase</keyword>
<comment type="cofactor">
    <cofactor evidence="1">
        <name>FAD</name>
        <dbReference type="ChEBI" id="CHEBI:57692"/>
    </cofactor>
</comment>
<dbReference type="EMBL" id="JAACJN010000012">
    <property type="protein sequence ID" value="KAF5391053.1"/>
    <property type="molecule type" value="Genomic_DNA"/>
</dbReference>
<dbReference type="InterPro" id="IPR006094">
    <property type="entry name" value="Oxid_FAD_bind_N"/>
</dbReference>
<dbReference type="PROSITE" id="PS51387">
    <property type="entry name" value="FAD_PCMH"/>
    <property type="match status" value="1"/>
</dbReference>
<dbReference type="Pfam" id="PF01565">
    <property type="entry name" value="FAD_binding_4"/>
    <property type="match status" value="1"/>
</dbReference>
<dbReference type="InterPro" id="IPR016166">
    <property type="entry name" value="FAD-bd_PCMH"/>
</dbReference>
<evidence type="ECO:0000256" key="2">
    <source>
        <dbReference type="ARBA" id="ARBA00005466"/>
    </source>
</evidence>
<dbReference type="Gene3D" id="3.30.465.10">
    <property type="match status" value="1"/>
</dbReference>
<dbReference type="InterPro" id="IPR016169">
    <property type="entry name" value="FAD-bd_PCMH_sub2"/>
</dbReference>
<keyword evidence="3" id="KW-0285">Flavoprotein</keyword>
<keyword evidence="4" id="KW-0274">FAD</keyword>
<dbReference type="GO" id="GO:0071949">
    <property type="term" value="F:FAD binding"/>
    <property type="evidence" value="ECO:0007669"/>
    <property type="project" value="InterPro"/>
</dbReference>
<protein>
    <recommendedName>
        <fullName evidence="7">FAD-binding PCMH-type domain-containing protein</fullName>
    </recommendedName>
</protein>
<dbReference type="OrthoDB" id="9983560at2759"/>
<evidence type="ECO:0000313" key="8">
    <source>
        <dbReference type="EMBL" id="KAF5391053.1"/>
    </source>
</evidence>
<sequence length="335" mass="35330">MISLLKLTYIVWFNLLSGKIASAHIIDSSHVKRDTATSSKTGSPSPCRCAPGQDCFPPVQTWALLNSSVSGRLVNVISSAAFCNGLPGGCSEAQWASAVLRNNIPGAMNQANWEQDYVSSQDSPSVCFRNTIQPPSNTPQNCSQGSGNVPLFAIIAESAQDIQKGVQFAQRHNLRLTIKSSGHDYLGRSTAKNALLISTHKLQNITFSDHFTIGGKDKGSVVTVGSGVALNTLYTATKAKGKIFVGGTAATVVAASGYVQGAGHSALSPAYGLAVDNVLEFTVVVANGTLLTVNEVKNSDLFWAMRGGGAGSQVQMVEDSLEPLRVGVSKKRHHI</sequence>
<proteinExistence type="inferred from homology"/>
<reference evidence="8 9" key="1">
    <citation type="journal article" date="2020" name="ISME J.">
        <title>Uncovering the hidden diversity of litter-decomposition mechanisms in mushroom-forming fungi.</title>
        <authorList>
            <person name="Floudas D."/>
            <person name="Bentzer J."/>
            <person name="Ahren D."/>
            <person name="Johansson T."/>
            <person name="Persson P."/>
            <person name="Tunlid A."/>
        </authorList>
    </citation>
    <scope>NUCLEOTIDE SEQUENCE [LARGE SCALE GENOMIC DNA]</scope>
    <source>
        <strain evidence="8 9">CBS 406.79</strain>
    </source>
</reference>
<evidence type="ECO:0000256" key="3">
    <source>
        <dbReference type="ARBA" id="ARBA00022630"/>
    </source>
</evidence>
<evidence type="ECO:0000259" key="7">
    <source>
        <dbReference type="PROSITE" id="PS51387"/>
    </source>
</evidence>
<dbReference type="AlphaFoldDB" id="A0A8H5HX35"/>
<feature type="domain" description="FAD-binding PCMH-type" evidence="7">
    <location>
        <begin position="146"/>
        <end position="326"/>
    </location>
</feature>
<keyword evidence="6" id="KW-0732">Signal</keyword>
<comment type="similarity">
    <text evidence="2">Belongs to the oxygen-dependent FAD-linked oxidoreductase family.</text>
</comment>
<dbReference type="InterPro" id="IPR036318">
    <property type="entry name" value="FAD-bd_PCMH-like_sf"/>
</dbReference>
<evidence type="ECO:0000313" key="9">
    <source>
        <dbReference type="Proteomes" id="UP000518752"/>
    </source>
</evidence>
<feature type="chain" id="PRO_5034188333" description="FAD-binding PCMH-type domain-containing protein" evidence="6">
    <location>
        <begin position="23"/>
        <end position="335"/>
    </location>
</feature>
<evidence type="ECO:0000256" key="1">
    <source>
        <dbReference type="ARBA" id="ARBA00001974"/>
    </source>
</evidence>
<keyword evidence="9" id="KW-1185">Reference proteome</keyword>
<evidence type="ECO:0000256" key="4">
    <source>
        <dbReference type="ARBA" id="ARBA00022827"/>
    </source>
</evidence>
<dbReference type="InterPro" id="IPR050416">
    <property type="entry name" value="FAD-linked_Oxidoreductase"/>
</dbReference>
<gene>
    <name evidence="8" type="ORF">D9757_003987</name>
</gene>
<dbReference type="SUPFAM" id="SSF56176">
    <property type="entry name" value="FAD-binding/transporter-associated domain-like"/>
    <property type="match status" value="1"/>
</dbReference>
<evidence type="ECO:0000256" key="6">
    <source>
        <dbReference type="SAM" id="SignalP"/>
    </source>
</evidence>
<comment type="caution">
    <text evidence="8">The sequence shown here is derived from an EMBL/GenBank/DDBJ whole genome shotgun (WGS) entry which is preliminary data.</text>
</comment>
<evidence type="ECO:0000256" key="5">
    <source>
        <dbReference type="ARBA" id="ARBA00023002"/>
    </source>
</evidence>
<dbReference type="GO" id="GO:0016491">
    <property type="term" value="F:oxidoreductase activity"/>
    <property type="evidence" value="ECO:0007669"/>
    <property type="project" value="UniProtKB-KW"/>
</dbReference>
<dbReference type="PANTHER" id="PTHR42973:SF39">
    <property type="entry name" value="FAD-BINDING PCMH-TYPE DOMAIN-CONTAINING PROTEIN"/>
    <property type="match status" value="1"/>
</dbReference>
<dbReference type="Proteomes" id="UP000518752">
    <property type="component" value="Unassembled WGS sequence"/>
</dbReference>
<dbReference type="PANTHER" id="PTHR42973">
    <property type="entry name" value="BINDING OXIDOREDUCTASE, PUTATIVE (AFU_ORTHOLOGUE AFUA_1G17690)-RELATED"/>
    <property type="match status" value="1"/>
</dbReference>